<dbReference type="AlphaFoldDB" id="A0A1H2SYI5"/>
<accession>A0A1H2SYI5</accession>
<dbReference type="RefSeq" id="WP_093750687.1">
    <property type="nucleotide sequence ID" value="NZ_FNNG01000002.1"/>
</dbReference>
<sequence>MPDGTPIERLMPLKDKLPPPEKDEMHSGYTYFINGKFGERPLQPPLGILTRDRKNKIEPTPLEKANFVTRAPGDLYSQTCPYDSRKNLKIFEITLVQAKLVYNDYGWHGPQGRFFVLKEEIKEHESFKRYTKKVERGEIKVEPLVITCKCRRLYIGRLDKSIAKIYRKNLLPAKNIN</sequence>
<name>A0A1H2SYI5_9FIRM</name>
<evidence type="ECO:0000256" key="1">
    <source>
        <dbReference type="SAM" id="MobiDB-lite"/>
    </source>
</evidence>
<proteinExistence type="predicted"/>
<evidence type="ECO:0000313" key="3">
    <source>
        <dbReference type="Proteomes" id="UP000198828"/>
    </source>
</evidence>
<evidence type="ECO:0000313" key="2">
    <source>
        <dbReference type="EMBL" id="SDW36099.1"/>
    </source>
</evidence>
<dbReference type="EMBL" id="FNNG01000002">
    <property type="protein sequence ID" value="SDW36099.1"/>
    <property type="molecule type" value="Genomic_DNA"/>
</dbReference>
<feature type="region of interest" description="Disordered" evidence="1">
    <location>
        <begin position="1"/>
        <end position="23"/>
    </location>
</feature>
<reference evidence="2 3" key="1">
    <citation type="submission" date="2016-10" db="EMBL/GenBank/DDBJ databases">
        <authorList>
            <person name="de Groot N.N."/>
        </authorList>
    </citation>
    <scope>NUCLEOTIDE SEQUENCE [LARGE SCALE GENOMIC DNA]</scope>
    <source>
        <strain evidence="2 3">DSM 23310</strain>
    </source>
</reference>
<organism evidence="2 3">
    <name type="scientific">Tepidimicrobium xylanilyticum</name>
    <dbReference type="NCBI Taxonomy" id="1123352"/>
    <lineage>
        <taxon>Bacteria</taxon>
        <taxon>Bacillati</taxon>
        <taxon>Bacillota</taxon>
        <taxon>Tissierellia</taxon>
        <taxon>Tissierellales</taxon>
        <taxon>Tepidimicrobiaceae</taxon>
        <taxon>Tepidimicrobium</taxon>
    </lineage>
</organism>
<dbReference type="Proteomes" id="UP000198828">
    <property type="component" value="Unassembled WGS sequence"/>
</dbReference>
<protein>
    <submittedName>
        <fullName evidence="2">Uncharacterized protein</fullName>
    </submittedName>
</protein>
<feature type="compositionally biased region" description="Basic and acidic residues" evidence="1">
    <location>
        <begin position="11"/>
        <end position="23"/>
    </location>
</feature>
<keyword evidence="3" id="KW-1185">Reference proteome</keyword>
<dbReference type="OrthoDB" id="9757546at2"/>
<gene>
    <name evidence="2" type="ORF">SAMN05660923_00570</name>
</gene>